<dbReference type="SUPFAM" id="SSF48452">
    <property type="entry name" value="TPR-like"/>
    <property type="match status" value="2"/>
</dbReference>
<dbReference type="PROSITE" id="PS50005">
    <property type="entry name" value="TPR"/>
    <property type="match status" value="9"/>
</dbReference>
<feature type="repeat" description="TPR" evidence="1">
    <location>
        <begin position="113"/>
        <end position="146"/>
    </location>
</feature>
<dbReference type="PANTHER" id="PTHR44809:SF1">
    <property type="entry name" value="PROTEIN O-MANNOSYL-TRANSFERASE TMTC1"/>
    <property type="match status" value="1"/>
</dbReference>
<dbReference type="OrthoDB" id="539906at2"/>
<sequence length="708" mass="80421">MEKSDKEEQRKNKSTGIKIFNVPFDLRETKENITIKTNTSSKPSKEQIIYQALKFHSQGNISEAAKYYQYFIDRGFSDHRVFSNYGAILKRLGKFEEAESFLRTAIELKPNQADAHSNLGNLLKVLGKLKEAESSTRKALELKPESAEVHSNLGNILKDLGNLKEAELCQRKAIELKPDFTNAHSNLGNILRDLGKLQEAELCQRKAIDLNPNSAEAHSNLGNILRDLGKLQEAELNQRKAIDLNPNSAEAHSNLGNILRDLGKLQEAELCQRKAIDLNPNSAEAHSNLGNILRDLGKLQEAELLTRRAIDLNPNSAEAHSNLGNILRDLGKLQEAELLTRRAIDLNPNSADAYSNLGVTLIELGKLQEAELLTRRAIELNPDYADAYSNLSYLELLNGDYKFGLENYEFRFKTKQPAITHSKTKIKKVDHQSLDKPEKLLVISEQGLGDTLQFMRYIPYLRKQGLDISFSAQEKLHSLIKASGIDPEPLTPEQASNILEGEWIPLLSLLRYLKVRPENPIITEPYIYSTTELNQKWKDILSKEKRPIIGINWQGNPNMEKLSYQGRSIPLVDFSILAIRNEVTMLSLQKGFGSEQLEHCSFKNKFVECQPQIDSTWDFLENAAIIENCDLIITCDTSIAHLAGGMGKKVWLLLKDIPYWTWGLKGENTFWYSSMKLFRQKERHNWQEVMERVSMALSSFEDVEHNLI</sequence>
<feature type="repeat" description="TPR" evidence="1">
    <location>
        <begin position="317"/>
        <end position="350"/>
    </location>
</feature>
<feature type="repeat" description="TPR" evidence="1">
    <location>
        <begin position="181"/>
        <end position="214"/>
    </location>
</feature>
<gene>
    <name evidence="2" type="ORF">DNJ73_07760</name>
</gene>
<feature type="repeat" description="TPR" evidence="1">
    <location>
        <begin position="249"/>
        <end position="282"/>
    </location>
</feature>
<dbReference type="PROSITE" id="PS50293">
    <property type="entry name" value="TPR_REGION"/>
    <property type="match status" value="5"/>
</dbReference>
<dbReference type="Pfam" id="PF13414">
    <property type="entry name" value="TPR_11"/>
    <property type="match status" value="4"/>
</dbReference>
<dbReference type="AlphaFoldDB" id="A0A318R2D7"/>
<dbReference type="SMART" id="SM00028">
    <property type="entry name" value="TPR"/>
    <property type="match status" value="9"/>
</dbReference>
<dbReference type="Gene3D" id="1.25.40.10">
    <property type="entry name" value="Tetratricopeptide repeat domain"/>
    <property type="match status" value="8"/>
</dbReference>
<dbReference type="InterPro" id="IPR052943">
    <property type="entry name" value="TMTC_O-mannosyl-trnsfr"/>
</dbReference>
<organism evidence="2 3">
    <name type="scientific">Prochlorococcus marinus XMU1408</name>
    <dbReference type="NCBI Taxonomy" id="2213228"/>
    <lineage>
        <taxon>Bacteria</taxon>
        <taxon>Bacillati</taxon>
        <taxon>Cyanobacteriota</taxon>
        <taxon>Cyanophyceae</taxon>
        <taxon>Synechococcales</taxon>
        <taxon>Prochlorococcaceae</taxon>
        <taxon>Prochlorococcus</taxon>
    </lineage>
</organism>
<feature type="repeat" description="TPR" evidence="1">
    <location>
        <begin position="215"/>
        <end position="248"/>
    </location>
</feature>
<dbReference type="RefSeq" id="WP_158467127.1">
    <property type="nucleotide sequence ID" value="NZ_QJUE01000005.1"/>
</dbReference>
<evidence type="ECO:0000313" key="3">
    <source>
        <dbReference type="Proteomes" id="UP000247807"/>
    </source>
</evidence>
<evidence type="ECO:0000313" key="2">
    <source>
        <dbReference type="EMBL" id="PYE01297.1"/>
    </source>
</evidence>
<accession>A0A318R2D7</accession>
<dbReference type="Pfam" id="PF13181">
    <property type="entry name" value="TPR_8"/>
    <property type="match status" value="1"/>
</dbReference>
<dbReference type="Gene3D" id="3.40.50.2000">
    <property type="entry name" value="Glycogen Phosphorylase B"/>
    <property type="match status" value="1"/>
</dbReference>
<dbReference type="InterPro" id="IPR011990">
    <property type="entry name" value="TPR-like_helical_dom_sf"/>
</dbReference>
<dbReference type="InterPro" id="IPR019734">
    <property type="entry name" value="TPR_rpt"/>
</dbReference>
<dbReference type="SUPFAM" id="SSF53756">
    <property type="entry name" value="UDP-Glycosyltransferase/glycogen phosphorylase"/>
    <property type="match status" value="1"/>
</dbReference>
<dbReference type="Proteomes" id="UP000247807">
    <property type="component" value="Unassembled WGS sequence"/>
</dbReference>
<evidence type="ECO:0000256" key="1">
    <source>
        <dbReference type="PROSITE-ProRule" id="PRU00339"/>
    </source>
</evidence>
<dbReference type="EMBL" id="QJUE01000005">
    <property type="protein sequence ID" value="PYE01297.1"/>
    <property type="molecule type" value="Genomic_DNA"/>
</dbReference>
<feature type="repeat" description="TPR" evidence="1">
    <location>
        <begin position="351"/>
        <end position="384"/>
    </location>
</feature>
<comment type="caution">
    <text evidence="2">The sequence shown here is derived from an EMBL/GenBank/DDBJ whole genome shotgun (WGS) entry which is preliminary data.</text>
</comment>
<feature type="repeat" description="TPR" evidence="1">
    <location>
        <begin position="283"/>
        <end position="316"/>
    </location>
</feature>
<proteinExistence type="predicted"/>
<protein>
    <submittedName>
        <fullName evidence="2">Uncharacterized protein</fullName>
    </submittedName>
</protein>
<keyword evidence="1" id="KW-0802">TPR repeat</keyword>
<feature type="repeat" description="TPR" evidence="1">
    <location>
        <begin position="147"/>
        <end position="180"/>
    </location>
</feature>
<reference evidence="2 3" key="1">
    <citation type="journal article" date="2018" name="Appl. Environ. Microbiol.">
        <title>Genome rearrangement shapes Prochlorococcus ecological adaptation.</title>
        <authorList>
            <person name="Yan W."/>
            <person name="Wei S."/>
            <person name="Wang Q."/>
            <person name="Xiao X."/>
            <person name="Zeng Q."/>
            <person name="Jiao N."/>
            <person name="Zhang R."/>
        </authorList>
    </citation>
    <scope>NUCLEOTIDE SEQUENCE [LARGE SCALE GENOMIC DNA]</scope>
    <source>
        <strain evidence="2 3">XMU1408</strain>
    </source>
</reference>
<dbReference type="PANTHER" id="PTHR44809">
    <property type="match status" value="1"/>
</dbReference>
<feature type="repeat" description="TPR" evidence="1">
    <location>
        <begin position="79"/>
        <end position="112"/>
    </location>
</feature>
<name>A0A318R2D7_PROMR</name>